<organism evidence="1 3">
    <name type="scientific">Chitinophaga sancti</name>
    <dbReference type="NCBI Taxonomy" id="1004"/>
    <lineage>
        <taxon>Bacteria</taxon>
        <taxon>Pseudomonadati</taxon>
        <taxon>Bacteroidota</taxon>
        <taxon>Chitinophagia</taxon>
        <taxon>Chitinophagales</taxon>
        <taxon>Chitinophagaceae</taxon>
        <taxon>Chitinophaga</taxon>
    </lineage>
</organism>
<dbReference type="RefSeq" id="WP_072364566.1">
    <property type="nucleotide sequence ID" value="NZ_CP139972.1"/>
</dbReference>
<dbReference type="Proteomes" id="UP001326715">
    <property type="component" value="Chromosome"/>
</dbReference>
<evidence type="ECO:0000313" key="1">
    <source>
        <dbReference type="EMBL" id="SFW83913.1"/>
    </source>
</evidence>
<dbReference type="Proteomes" id="UP000183788">
    <property type="component" value="Unassembled WGS sequence"/>
</dbReference>
<dbReference type="EMBL" id="CP140154">
    <property type="protein sequence ID" value="WQG92631.1"/>
    <property type="molecule type" value="Genomic_DNA"/>
</dbReference>
<evidence type="ECO:0000313" key="2">
    <source>
        <dbReference type="EMBL" id="WQG92631.1"/>
    </source>
</evidence>
<sequence>MPVAVRTQIKDLIIEMGQGNIFFPTDFFHLGSVAAVNMALSRLATAGFILRLGMGIYTYPKMDPVIGILRPSLEEIALAIANKEQVTIRPTGATALLKLGLSTQVPTKIIYLTNGSSRQIEVGRGEIVFKKTTPKILAIKNDLIFLAVQAMLTLGKGNVTEEVVMQLKNRLENLDPSQIIEDAKLAPDWVRQILFKIKNDLAGNG</sequence>
<dbReference type="EMBL" id="FPIZ01000023">
    <property type="protein sequence ID" value="SFW83913.1"/>
    <property type="molecule type" value="Genomic_DNA"/>
</dbReference>
<evidence type="ECO:0000313" key="4">
    <source>
        <dbReference type="Proteomes" id="UP001326715"/>
    </source>
</evidence>
<proteinExistence type="predicted"/>
<reference evidence="1 3" key="1">
    <citation type="submission" date="2016-11" db="EMBL/GenBank/DDBJ databases">
        <authorList>
            <person name="Jaros S."/>
            <person name="Januszkiewicz K."/>
            <person name="Wedrychowicz H."/>
        </authorList>
    </citation>
    <scope>NUCLEOTIDE SEQUENCE [LARGE SCALE GENOMIC DNA]</scope>
    <source>
        <strain evidence="1 3">DSM 784</strain>
    </source>
</reference>
<dbReference type="AlphaFoldDB" id="A0A1K1SHS8"/>
<keyword evidence="4" id="KW-1185">Reference proteome</keyword>
<dbReference type="InterPro" id="IPR045738">
    <property type="entry name" value="DUF6088"/>
</dbReference>
<dbReference type="Pfam" id="PF19570">
    <property type="entry name" value="DUF6088"/>
    <property type="match status" value="1"/>
</dbReference>
<dbReference type="OrthoDB" id="9798200at2"/>
<gene>
    <name evidence="1" type="ORF">SAMN05661012_05477</name>
    <name evidence="2" type="ORF">SR876_14025</name>
</gene>
<evidence type="ECO:0000313" key="3">
    <source>
        <dbReference type="Proteomes" id="UP000183788"/>
    </source>
</evidence>
<accession>A0A1K1SHS8</accession>
<reference evidence="2 4" key="2">
    <citation type="submission" date="2023-11" db="EMBL/GenBank/DDBJ databases">
        <title>MicrobeMod: A computational toolkit for identifying prokaryotic methylation and restriction-modification with nanopore sequencing.</title>
        <authorList>
            <person name="Crits-Christoph A."/>
            <person name="Kang S.C."/>
            <person name="Lee H."/>
            <person name="Ostrov N."/>
        </authorList>
    </citation>
    <scope>NUCLEOTIDE SEQUENCE [LARGE SCALE GENOMIC DNA]</scope>
    <source>
        <strain evidence="2 4">ATCC 23090</strain>
    </source>
</reference>
<protein>
    <submittedName>
        <fullName evidence="2">DUF6088 family protein</fullName>
    </submittedName>
</protein>
<name>A0A1K1SHS8_9BACT</name>